<dbReference type="InterPro" id="IPR045428">
    <property type="entry name" value="EACC1"/>
</dbReference>
<dbReference type="RefSeq" id="WP_203998228.1">
    <property type="nucleotide sequence ID" value="NZ_BOPG01000033.1"/>
</dbReference>
<evidence type="ECO:0000313" key="2">
    <source>
        <dbReference type="Proteomes" id="UP000612585"/>
    </source>
</evidence>
<dbReference type="AlphaFoldDB" id="A0A8J3Z6W3"/>
<evidence type="ECO:0000313" key="1">
    <source>
        <dbReference type="EMBL" id="GIJ58082.1"/>
    </source>
</evidence>
<comment type="caution">
    <text evidence="1">The sequence shown here is derived from an EMBL/GenBank/DDBJ whole genome shotgun (WGS) entry which is preliminary data.</text>
</comment>
<protein>
    <submittedName>
        <fullName evidence="1">Uncharacterized protein</fullName>
    </submittedName>
</protein>
<dbReference type="Pfam" id="PF19953">
    <property type="entry name" value="EACC1"/>
    <property type="match status" value="1"/>
</dbReference>
<name>A0A8J3Z6W3_9ACTN</name>
<organism evidence="1 2">
    <name type="scientific">Virgisporangium aurantiacum</name>
    <dbReference type="NCBI Taxonomy" id="175570"/>
    <lineage>
        <taxon>Bacteria</taxon>
        <taxon>Bacillati</taxon>
        <taxon>Actinomycetota</taxon>
        <taxon>Actinomycetes</taxon>
        <taxon>Micromonosporales</taxon>
        <taxon>Micromonosporaceae</taxon>
        <taxon>Virgisporangium</taxon>
    </lineage>
</organism>
<gene>
    <name evidence="1" type="ORF">Vau01_055980</name>
</gene>
<dbReference type="EMBL" id="BOPG01000033">
    <property type="protein sequence ID" value="GIJ58082.1"/>
    <property type="molecule type" value="Genomic_DNA"/>
</dbReference>
<reference evidence="1" key="1">
    <citation type="submission" date="2021-01" db="EMBL/GenBank/DDBJ databases">
        <title>Whole genome shotgun sequence of Virgisporangium aurantiacum NBRC 16421.</title>
        <authorList>
            <person name="Komaki H."/>
            <person name="Tamura T."/>
        </authorList>
    </citation>
    <scope>NUCLEOTIDE SEQUENCE</scope>
    <source>
        <strain evidence="1">NBRC 16421</strain>
    </source>
</reference>
<proteinExistence type="predicted"/>
<dbReference type="Proteomes" id="UP000612585">
    <property type="component" value="Unassembled WGS sequence"/>
</dbReference>
<accession>A0A8J3Z6W3</accession>
<keyword evidence="2" id="KW-1185">Reference proteome</keyword>
<sequence>MHIRLHIPEDDGAEARALYQWLAGEPSIRTGGQLATEQSEPGDGQMTGGVLEAISLVVGSGVSLAQLLMAIAAWRATRPRPYRVTVELPDRTIAIETADPDEALEIAQRLEAQRLETD</sequence>